<keyword evidence="2" id="KW-0520">NAD</keyword>
<organism evidence="4">
    <name type="scientific">Caulobacter sp. 73W</name>
    <dbReference type="NCBI Taxonomy" id="3161137"/>
    <lineage>
        <taxon>Bacteria</taxon>
        <taxon>Pseudomonadati</taxon>
        <taxon>Pseudomonadota</taxon>
        <taxon>Alphaproteobacteria</taxon>
        <taxon>Caulobacterales</taxon>
        <taxon>Caulobacteraceae</taxon>
        <taxon>Caulobacter</taxon>
    </lineage>
</organism>
<dbReference type="InterPro" id="IPR006140">
    <property type="entry name" value="D-isomer_DH_NAD-bd"/>
</dbReference>
<dbReference type="PANTHER" id="PTHR43333:SF1">
    <property type="entry name" value="D-ISOMER SPECIFIC 2-HYDROXYACID DEHYDROGENASE NAD-BINDING DOMAIN-CONTAINING PROTEIN"/>
    <property type="match status" value="1"/>
</dbReference>
<dbReference type="Gene3D" id="3.40.50.720">
    <property type="entry name" value="NAD(P)-binding Rossmann-like Domain"/>
    <property type="match status" value="2"/>
</dbReference>
<dbReference type="PANTHER" id="PTHR43333">
    <property type="entry name" value="2-HACID_DH_C DOMAIN-CONTAINING PROTEIN"/>
    <property type="match status" value="1"/>
</dbReference>
<feature type="domain" description="D-isomer specific 2-hydroxyacid dehydrogenase NAD-binding" evidence="3">
    <location>
        <begin position="110"/>
        <end position="275"/>
    </location>
</feature>
<protein>
    <submittedName>
        <fullName evidence="4">Glyoxylate/hydroxypyruvate reductase A</fullName>
    </submittedName>
</protein>
<evidence type="ECO:0000313" key="4">
    <source>
        <dbReference type="EMBL" id="XDO95395.1"/>
    </source>
</evidence>
<dbReference type="RefSeq" id="WP_369058244.1">
    <property type="nucleotide sequence ID" value="NZ_CP158375.1"/>
</dbReference>
<dbReference type="InterPro" id="IPR036291">
    <property type="entry name" value="NAD(P)-bd_dom_sf"/>
</dbReference>
<sequence length="310" mass="33430">MTTIAFASRQPAEAEAQWLAALSAAMPELSVRALRDLDAEARRKVEVAIVANPDPADLALLPNLKWIHSTWAGVERLVAELGAGAPPIVRLVDPELARTMAEAVIAWTYYLQRDMPAYAAVQQARRWEPRPYRRPGETTVGLLGLGALGVAAARRLSEAGFKVMGWSRTPKDIPGVDARTELPGVLSASDIVVCLTPLTDQTRGLLNAERLGWMKPGAGLINFARGPIVVTGDLLAALDTAHLSHAVLDVFDQEPLPADSPLWSHRSVTVLPHISAVTDRGTASAIVADNIRRWLSQGVLPQTVDMARGY</sequence>
<gene>
    <name evidence="4" type="ORF">ABOZ73_11275</name>
</gene>
<name>A0AB39KNK9_9CAUL</name>
<dbReference type="GO" id="GO:0051287">
    <property type="term" value="F:NAD binding"/>
    <property type="evidence" value="ECO:0007669"/>
    <property type="project" value="InterPro"/>
</dbReference>
<dbReference type="SUPFAM" id="SSF51735">
    <property type="entry name" value="NAD(P)-binding Rossmann-fold domains"/>
    <property type="match status" value="1"/>
</dbReference>
<keyword evidence="1" id="KW-0560">Oxidoreductase</keyword>
<dbReference type="Pfam" id="PF02826">
    <property type="entry name" value="2-Hacid_dh_C"/>
    <property type="match status" value="1"/>
</dbReference>
<accession>A0AB39KNK9</accession>
<proteinExistence type="predicted"/>
<evidence type="ECO:0000256" key="2">
    <source>
        <dbReference type="ARBA" id="ARBA00023027"/>
    </source>
</evidence>
<dbReference type="AlphaFoldDB" id="A0AB39KNK9"/>
<evidence type="ECO:0000259" key="3">
    <source>
        <dbReference type="Pfam" id="PF02826"/>
    </source>
</evidence>
<evidence type="ECO:0000256" key="1">
    <source>
        <dbReference type="ARBA" id="ARBA00023002"/>
    </source>
</evidence>
<reference evidence="4" key="1">
    <citation type="submission" date="2024-06" db="EMBL/GenBank/DDBJ databases">
        <title>Caulobacter inopinatus, sp. nov.</title>
        <authorList>
            <person name="Donachie S.P."/>
        </authorList>
    </citation>
    <scope>NUCLEOTIDE SEQUENCE</scope>
    <source>
        <strain evidence="4">73W</strain>
    </source>
</reference>
<dbReference type="EMBL" id="CP158375">
    <property type="protein sequence ID" value="XDO95395.1"/>
    <property type="molecule type" value="Genomic_DNA"/>
</dbReference>
<dbReference type="GO" id="GO:0016491">
    <property type="term" value="F:oxidoreductase activity"/>
    <property type="evidence" value="ECO:0007669"/>
    <property type="project" value="UniProtKB-KW"/>
</dbReference>
<dbReference type="CDD" id="cd12164">
    <property type="entry name" value="GDH_like_2"/>
    <property type="match status" value="1"/>
</dbReference>